<gene>
    <name evidence="7" type="ORF">GALL_191660</name>
</gene>
<dbReference type="Pfam" id="PF03738">
    <property type="entry name" value="GSP_synth"/>
    <property type="match status" value="1"/>
</dbReference>
<accession>A0A1J5RR76</accession>
<organism evidence="7">
    <name type="scientific">mine drainage metagenome</name>
    <dbReference type="NCBI Taxonomy" id="410659"/>
    <lineage>
        <taxon>unclassified sequences</taxon>
        <taxon>metagenomes</taxon>
        <taxon>ecological metagenomes</taxon>
    </lineage>
</organism>
<dbReference type="InterPro" id="IPR005494">
    <property type="entry name" value="GSPS_pre-ATP-grasp-like_dom"/>
</dbReference>
<protein>
    <submittedName>
        <fullName evidence="7">Glutathionylspermidine synthase</fullName>
    </submittedName>
</protein>
<feature type="domain" description="Glutathionylspermidine synthase pre-ATP-grasp-like" evidence="6">
    <location>
        <begin position="37"/>
        <end position="403"/>
    </location>
</feature>
<sequence length="412" mass="45151">MNQDVSTLECSTTEPACTDPLEPRVYREIVATMALTGHKWDIQMGDTAVLAPYAMTISEGTWRTLAVQAEALAGELLDAEAEVAERPELWRYLGVPARLRDVLGRREPWTPSATRVMRFDFHPTAAGWRISEVNSDVPGGFNEASTFTALMEVQFRGLRAAGDPLAVLAKSLAKSVGPGQCAALLSAPGYLEDHQVVSGVSAKLREFGVQSVRTHPDHVLWRDGCAWVDMGGEAVEAGVVYRFFQAEWVTRLREGEWGGLFRGGRTPVCNPGTSALSESKRLPVIWPRLATPMPTWRRLLPRTRSPWRAAFDSSSPCIRKTAYCNTGDVVVSRAWSGSGRWLASMADSLLRPGSWIVQDQFQSAPIDGPEGPVHVCLGVYVIDGRAAGIYGRASRRPAIDFMAQDLAVLIRD</sequence>
<reference evidence="7" key="1">
    <citation type="submission" date="2016-10" db="EMBL/GenBank/DDBJ databases">
        <title>Sequence of Gallionella enrichment culture.</title>
        <authorList>
            <person name="Poehlein A."/>
            <person name="Muehling M."/>
            <person name="Daniel R."/>
        </authorList>
    </citation>
    <scope>NUCLEOTIDE SEQUENCE</scope>
</reference>
<name>A0A1J5RR76_9ZZZZ</name>
<evidence type="ECO:0000313" key="7">
    <source>
        <dbReference type="EMBL" id="OIQ98800.1"/>
    </source>
</evidence>
<evidence type="ECO:0000256" key="4">
    <source>
        <dbReference type="ARBA" id="ARBA00022840"/>
    </source>
</evidence>
<dbReference type="GO" id="GO:0005524">
    <property type="term" value="F:ATP binding"/>
    <property type="evidence" value="ECO:0007669"/>
    <property type="project" value="UniProtKB-KW"/>
</dbReference>
<keyword evidence="1" id="KW-0436">Ligase</keyword>
<keyword evidence="5" id="KW-0460">Magnesium</keyword>
<evidence type="ECO:0000256" key="5">
    <source>
        <dbReference type="ARBA" id="ARBA00022842"/>
    </source>
</evidence>
<comment type="caution">
    <text evidence="7">The sequence shown here is derived from an EMBL/GenBank/DDBJ whole genome shotgun (WGS) entry which is preliminary data.</text>
</comment>
<proteinExistence type="predicted"/>
<dbReference type="AlphaFoldDB" id="A0A1J5RR76"/>
<evidence type="ECO:0000256" key="3">
    <source>
        <dbReference type="ARBA" id="ARBA00022741"/>
    </source>
</evidence>
<evidence type="ECO:0000256" key="1">
    <source>
        <dbReference type="ARBA" id="ARBA00022598"/>
    </source>
</evidence>
<keyword evidence="3" id="KW-0547">Nucleotide-binding</keyword>
<evidence type="ECO:0000256" key="2">
    <source>
        <dbReference type="ARBA" id="ARBA00022723"/>
    </source>
</evidence>
<dbReference type="GO" id="GO:0046872">
    <property type="term" value="F:metal ion binding"/>
    <property type="evidence" value="ECO:0007669"/>
    <property type="project" value="UniProtKB-KW"/>
</dbReference>
<keyword evidence="2" id="KW-0479">Metal-binding</keyword>
<evidence type="ECO:0000259" key="6">
    <source>
        <dbReference type="Pfam" id="PF03738"/>
    </source>
</evidence>
<keyword evidence="4" id="KW-0067">ATP-binding</keyword>
<dbReference type="SUPFAM" id="SSF56059">
    <property type="entry name" value="Glutathione synthetase ATP-binding domain-like"/>
    <property type="match status" value="1"/>
</dbReference>
<dbReference type="GO" id="GO:0016874">
    <property type="term" value="F:ligase activity"/>
    <property type="evidence" value="ECO:0007669"/>
    <property type="project" value="UniProtKB-KW"/>
</dbReference>
<dbReference type="EMBL" id="MLJW01000114">
    <property type="protein sequence ID" value="OIQ98800.1"/>
    <property type="molecule type" value="Genomic_DNA"/>
</dbReference>